<protein>
    <submittedName>
        <fullName evidence="1">Uncharacterized protein</fullName>
    </submittedName>
</protein>
<sequence length="80" mass="9270">MLSNSGNRMLTDKEWKDVDSAYAARKPYCQYCDSSVGHDEIVHTGDLESLYIYEILFCCHSCRDKHAPCESFFKLEKQPD</sequence>
<evidence type="ECO:0000313" key="2">
    <source>
        <dbReference type="Proteomes" id="UP000263517"/>
    </source>
</evidence>
<dbReference type="Proteomes" id="UP000263517">
    <property type="component" value="Unassembled WGS sequence"/>
</dbReference>
<comment type="caution">
    <text evidence="1">The sequence shown here is derived from an EMBL/GenBank/DDBJ whole genome shotgun (WGS) entry which is preliminary data.</text>
</comment>
<dbReference type="AlphaFoldDB" id="A0A350P905"/>
<accession>A0A350P905</accession>
<gene>
    <name evidence="1" type="ORF">DCW74_18815</name>
</gene>
<reference evidence="1 2" key="1">
    <citation type="journal article" date="2018" name="Nat. Biotechnol.">
        <title>A standardized bacterial taxonomy based on genome phylogeny substantially revises the tree of life.</title>
        <authorList>
            <person name="Parks D.H."/>
            <person name="Chuvochina M."/>
            <person name="Waite D.W."/>
            <person name="Rinke C."/>
            <person name="Skarshewski A."/>
            <person name="Chaumeil P.A."/>
            <person name="Hugenholtz P."/>
        </authorList>
    </citation>
    <scope>NUCLEOTIDE SEQUENCE [LARGE SCALE GENOMIC DNA]</scope>
    <source>
        <strain evidence="1">UBA11978</strain>
    </source>
</reference>
<proteinExistence type="predicted"/>
<organism evidence="1 2">
    <name type="scientific">Alteromonas australica</name>
    <dbReference type="NCBI Taxonomy" id="589873"/>
    <lineage>
        <taxon>Bacteria</taxon>
        <taxon>Pseudomonadati</taxon>
        <taxon>Pseudomonadota</taxon>
        <taxon>Gammaproteobacteria</taxon>
        <taxon>Alteromonadales</taxon>
        <taxon>Alteromonadaceae</taxon>
        <taxon>Alteromonas/Salinimonas group</taxon>
        <taxon>Alteromonas</taxon>
    </lineage>
</organism>
<dbReference type="EMBL" id="DNAN01000658">
    <property type="protein sequence ID" value="HAW77772.1"/>
    <property type="molecule type" value="Genomic_DNA"/>
</dbReference>
<evidence type="ECO:0000313" key="1">
    <source>
        <dbReference type="EMBL" id="HAW77772.1"/>
    </source>
</evidence>
<name>A0A350P905_9ALTE</name>